<evidence type="ECO:0000313" key="3">
    <source>
        <dbReference type="Proteomes" id="UP000186817"/>
    </source>
</evidence>
<dbReference type="OrthoDB" id="421042at2759"/>
<accession>A0A1Q9E1Z9</accession>
<evidence type="ECO:0000313" key="2">
    <source>
        <dbReference type="EMBL" id="OLQ01454.1"/>
    </source>
</evidence>
<gene>
    <name evidence="2" type="ORF">AK812_SmicGene15793</name>
</gene>
<keyword evidence="3" id="KW-1185">Reference proteome</keyword>
<sequence length="181" mass="20178">MKKQSAGPSTTSASASPGFINQTIEDLRSGDVALNEKRDKGKGVRFVKDRDTLPPHVLHLIDKESKGNRQFKSIAINKLYERQSDGSLRLCLSDPIFREAQELYTSTYSKQKEHSLPETVMLASHFGGNTRLFEEAAKKAEIFSSKGSDGTYWAFKTFEIGRKDGIMMVRTEGLTLMAEAP</sequence>
<organism evidence="2 3">
    <name type="scientific">Symbiodinium microadriaticum</name>
    <name type="common">Dinoflagellate</name>
    <name type="synonym">Zooxanthella microadriatica</name>
    <dbReference type="NCBI Taxonomy" id="2951"/>
    <lineage>
        <taxon>Eukaryota</taxon>
        <taxon>Sar</taxon>
        <taxon>Alveolata</taxon>
        <taxon>Dinophyceae</taxon>
        <taxon>Suessiales</taxon>
        <taxon>Symbiodiniaceae</taxon>
        <taxon>Symbiodinium</taxon>
    </lineage>
</organism>
<reference evidence="2 3" key="1">
    <citation type="submission" date="2016-02" db="EMBL/GenBank/DDBJ databases">
        <title>Genome analysis of coral dinoflagellate symbionts highlights evolutionary adaptations to a symbiotic lifestyle.</title>
        <authorList>
            <person name="Aranda M."/>
            <person name="Li Y."/>
            <person name="Liew Y.J."/>
            <person name="Baumgarten S."/>
            <person name="Simakov O."/>
            <person name="Wilson M."/>
            <person name="Piel J."/>
            <person name="Ashoor H."/>
            <person name="Bougouffa S."/>
            <person name="Bajic V.B."/>
            <person name="Ryu T."/>
            <person name="Ravasi T."/>
            <person name="Bayer T."/>
            <person name="Micklem G."/>
            <person name="Kim H."/>
            <person name="Bhak J."/>
            <person name="Lajeunesse T.C."/>
            <person name="Voolstra C.R."/>
        </authorList>
    </citation>
    <scope>NUCLEOTIDE SEQUENCE [LARGE SCALE GENOMIC DNA]</scope>
    <source>
        <strain evidence="2 3">CCMP2467</strain>
    </source>
</reference>
<dbReference type="AlphaFoldDB" id="A0A1Q9E1Z9"/>
<feature type="compositionally biased region" description="Low complexity" evidence="1">
    <location>
        <begin position="1"/>
        <end position="18"/>
    </location>
</feature>
<name>A0A1Q9E1Z9_SYMMI</name>
<proteinExistence type="predicted"/>
<dbReference type="EMBL" id="LSRX01000291">
    <property type="protein sequence ID" value="OLQ01454.1"/>
    <property type="molecule type" value="Genomic_DNA"/>
</dbReference>
<evidence type="ECO:0000256" key="1">
    <source>
        <dbReference type="SAM" id="MobiDB-lite"/>
    </source>
</evidence>
<protein>
    <submittedName>
        <fullName evidence="2">Uncharacterized protein</fullName>
    </submittedName>
</protein>
<feature type="region of interest" description="Disordered" evidence="1">
    <location>
        <begin position="1"/>
        <end position="21"/>
    </location>
</feature>
<comment type="caution">
    <text evidence="2">The sequence shown here is derived from an EMBL/GenBank/DDBJ whole genome shotgun (WGS) entry which is preliminary data.</text>
</comment>
<dbReference type="Proteomes" id="UP000186817">
    <property type="component" value="Unassembled WGS sequence"/>
</dbReference>